<protein>
    <submittedName>
        <fullName evidence="3">GTP pyrophosphokinase</fullName>
        <ecNumber evidence="3">2.7.6.5</ecNumber>
    </submittedName>
</protein>
<comment type="similarity">
    <text evidence="1">Belongs to the RelA/SpoT family.</text>
</comment>
<dbReference type="Proteomes" id="UP000053904">
    <property type="component" value="Unassembled WGS sequence"/>
</dbReference>
<dbReference type="GO" id="GO:0005886">
    <property type="term" value="C:plasma membrane"/>
    <property type="evidence" value="ECO:0007669"/>
    <property type="project" value="TreeGrafter"/>
</dbReference>
<dbReference type="InterPro" id="IPR012675">
    <property type="entry name" value="Beta-grasp_dom_sf"/>
</dbReference>
<keyword evidence="3" id="KW-0808">Transferase</keyword>
<name>A0A101HHH5_9BACT</name>
<proteinExistence type="inferred from homology"/>
<dbReference type="Gene3D" id="3.10.20.30">
    <property type="match status" value="1"/>
</dbReference>
<dbReference type="GO" id="GO:0016301">
    <property type="term" value="F:kinase activity"/>
    <property type="evidence" value="ECO:0007669"/>
    <property type="project" value="UniProtKB-KW"/>
</dbReference>
<dbReference type="CDD" id="cd01668">
    <property type="entry name" value="TGS_RSH"/>
    <property type="match status" value="1"/>
</dbReference>
<dbReference type="EMBL" id="LGGO01000080">
    <property type="protein sequence ID" value="KUK76969.1"/>
    <property type="molecule type" value="Genomic_DNA"/>
</dbReference>
<dbReference type="SUPFAM" id="SSF109604">
    <property type="entry name" value="HD-domain/PDEase-like"/>
    <property type="match status" value="1"/>
</dbReference>
<dbReference type="InterPro" id="IPR043519">
    <property type="entry name" value="NT_sf"/>
</dbReference>
<sequence>MNSTTQEQKLIDTCPEEFRGLLNKSLSFAKKEFGETRRPEGDRYIDHSINIALRLQKEGFDTATVIGGLLHHIDLDKPNLQYVTEEISEEVAQILNTYSKIDHVIKNTDASYTIATRYILNFADDLRPVIIQIFNALTNSYILDSIDDNEERKNMILRYLNIHSNLAEYLGFDKIKTAITEEAFRITQKEDYEYIEKLYKKEDINEDTLKQYKKYIENLLTEIDDDIKIQSRIKSKYSTFNKFKKYIKEGFKDPINRITDLIGFRIITTKQDTCFDILEAIWDKGEIVIEEFDDYISHPKPNGYKAMQGPVIFPELGKRMIEIQILTEDMYKYNSYGPASHVAYKESKTRFAKPSDKYGWIKEVHEAIEKNREDSEKEFSIPIEVDIFPDEVYALTPKGRIIDLTKGDTVTDFAYMIHTDVGHSMIGAKVNDKSVSFDHVLSTGDIVEIVTQKGKKHPKAELIRCANSPSTKARIERAIK</sequence>
<dbReference type="Gene3D" id="3.30.460.10">
    <property type="entry name" value="Beta Polymerase, domain 2"/>
    <property type="match status" value="1"/>
</dbReference>
<dbReference type="PATRIC" id="fig|1641389.3.peg.725"/>
<dbReference type="GO" id="GO:0008728">
    <property type="term" value="F:GTP diphosphokinase activity"/>
    <property type="evidence" value="ECO:0007669"/>
    <property type="project" value="UniProtKB-EC"/>
</dbReference>
<organism evidence="3 4">
    <name type="scientific">candidate division WS6 bacterium 34_10</name>
    <dbReference type="NCBI Taxonomy" id="1641389"/>
    <lineage>
        <taxon>Bacteria</taxon>
        <taxon>Candidatus Dojkabacteria</taxon>
    </lineage>
</organism>
<dbReference type="InterPro" id="IPR007685">
    <property type="entry name" value="RelA_SpoT"/>
</dbReference>
<dbReference type="EC" id="2.7.6.5" evidence="3"/>
<evidence type="ECO:0000259" key="2">
    <source>
        <dbReference type="PROSITE" id="PS51880"/>
    </source>
</evidence>
<dbReference type="GO" id="GO:0015969">
    <property type="term" value="P:guanosine tetraphosphate metabolic process"/>
    <property type="evidence" value="ECO:0007669"/>
    <property type="project" value="InterPro"/>
</dbReference>
<dbReference type="FunFam" id="3.10.20.30:FF:000002">
    <property type="entry name" value="GTP pyrophosphokinase (RelA/SpoT)"/>
    <property type="match status" value="1"/>
</dbReference>
<feature type="domain" description="TGS" evidence="2">
    <location>
        <begin position="390"/>
        <end position="451"/>
    </location>
</feature>
<dbReference type="Pfam" id="PF02824">
    <property type="entry name" value="TGS"/>
    <property type="match status" value="1"/>
</dbReference>
<dbReference type="AlphaFoldDB" id="A0A101HHH5"/>
<evidence type="ECO:0000313" key="4">
    <source>
        <dbReference type="Proteomes" id="UP000053904"/>
    </source>
</evidence>
<comment type="caution">
    <text evidence="3">The sequence shown here is derived from an EMBL/GenBank/DDBJ whole genome shotgun (WGS) entry which is preliminary data.</text>
</comment>
<dbReference type="Pfam" id="PF04607">
    <property type="entry name" value="RelA_SpoT"/>
    <property type="match status" value="1"/>
</dbReference>
<dbReference type="CDD" id="cd05399">
    <property type="entry name" value="NT_Rel-Spo_like"/>
    <property type="match status" value="1"/>
</dbReference>
<evidence type="ECO:0000256" key="1">
    <source>
        <dbReference type="ARBA" id="ARBA00007476"/>
    </source>
</evidence>
<accession>A0A101HHH5</accession>
<dbReference type="Pfam" id="PF13328">
    <property type="entry name" value="HD_4"/>
    <property type="match status" value="1"/>
</dbReference>
<dbReference type="SMART" id="SM00954">
    <property type="entry name" value="RelA_SpoT"/>
    <property type="match status" value="1"/>
</dbReference>
<dbReference type="PROSITE" id="PS51880">
    <property type="entry name" value="TGS"/>
    <property type="match status" value="1"/>
</dbReference>
<dbReference type="SUPFAM" id="SSF81271">
    <property type="entry name" value="TGS-like"/>
    <property type="match status" value="1"/>
</dbReference>
<dbReference type="InterPro" id="IPR033655">
    <property type="entry name" value="TGS_RelA/SpoT"/>
</dbReference>
<reference evidence="4" key="1">
    <citation type="journal article" date="2015" name="MBio">
        <title>Genome-Resolved Metagenomic Analysis Reveals Roles for Candidate Phyla and Other Microbial Community Members in Biogeochemical Transformations in Oil Reservoirs.</title>
        <authorList>
            <person name="Hu P."/>
            <person name="Tom L."/>
            <person name="Singh A."/>
            <person name="Thomas B.C."/>
            <person name="Baker B.J."/>
            <person name="Piceno Y.M."/>
            <person name="Andersen G.L."/>
            <person name="Banfield J.F."/>
        </authorList>
    </citation>
    <scope>NUCLEOTIDE SEQUENCE [LARGE SCALE GENOMIC DNA]</scope>
</reference>
<dbReference type="PANTHER" id="PTHR21262:SF31">
    <property type="entry name" value="GTP PYROPHOSPHOKINASE"/>
    <property type="match status" value="1"/>
</dbReference>
<dbReference type="SUPFAM" id="SSF81301">
    <property type="entry name" value="Nucleotidyltransferase"/>
    <property type="match status" value="1"/>
</dbReference>
<dbReference type="Gene3D" id="1.10.3210.10">
    <property type="entry name" value="Hypothetical protein af1432"/>
    <property type="match status" value="1"/>
</dbReference>
<dbReference type="PANTHER" id="PTHR21262">
    <property type="entry name" value="GUANOSINE-3',5'-BIS DIPHOSPHATE 3'-PYROPHOSPHOHYDROLASE"/>
    <property type="match status" value="1"/>
</dbReference>
<gene>
    <name evidence="3" type="ORF">XD93_0619</name>
</gene>
<evidence type="ECO:0000313" key="3">
    <source>
        <dbReference type="EMBL" id="KUK76969.1"/>
    </source>
</evidence>
<dbReference type="InterPro" id="IPR004095">
    <property type="entry name" value="TGS"/>
</dbReference>
<dbReference type="InterPro" id="IPR012676">
    <property type="entry name" value="TGS-like"/>
</dbReference>
<keyword evidence="3" id="KW-0418">Kinase</keyword>